<feature type="transmembrane region" description="Helical" evidence="1">
    <location>
        <begin position="21"/>
        <end position="44"/>
    </location>
</feature>
<protein>
    <recommendedName>
        <fullName evidence="2">DUF1468 domain-containing protein</fullName>
    </recommendedName>
</protein>
<comment type="caution">
    <text evidence="3">The sequence shown here is derived from an EMBL/GenBank/DDBJ whole genome shotgun (WGS) entry which is preliminary data.</text>
</comment>
<feature type="transmembrane region" description="Helical" evidence="1">
    <location>
        <begin position="64"/>
        <end position="82"/>
    </location>
</feature>
<reference evidence="3 4" key="1">
    <citation type="submission" date="2020-08" db="EMBL/GenBank/DDBJ databases">
        <title>Genomic Encyclopedia of Type Strains, Phase IV (KMG-IV): sequencing the most valuable type-strain genomes for metagenomic binning, comparative biology and taxonomic classification.</title>
        <authorList>
            <person name="Goeker M."/>
        </authorList>
    </citation>
    <scope>NUCLEOTIDE SEQUENCE [LARGE SCALE GENOMIC DNA]</scope>
    <source>
        <strain evidence="3 4">DSM 28101</strain>
    </source>
</reference>
<gene>
    <name evidence="3" type="ORF">GGR30_000540</name>
</gene>
<dbReference type="InterPro" id="IPR009936">
    <property type="entry name" value="DUF1468"/>
</dbReference>
<keyword evidence="4" id="KW-1185">Reference proteome</keyword>
<accession>A0A7W6KGI6</accession>
<keyword evidence="1" id="KW-1133">Transmembrane helix</keyword>
<dbReference type="Proteomes" id="UP000530571">
    <property type="component" value="Unassembled WGS sequence"/>
</dbReference>
<proteinExistence type="predicted"/>
<feature type="transmembrane region" description="Helical" evidence="1">
    <location>
        <begin position="143"/>
        <end position="161"/>
    </location>
</feature>
<evidence type="ECO:0000256" key="1">
    <source>
        <dbReference type="SAM" id="Phobius"/>
    </source>
</evidence>
<keyword evidence="1" id="KW-0812">Transmembrane</keyword>
<evidence type="ECO:0000259" key="2">
    <source>
        <dbReference type="Pfam" id="PF07331"/>
    </source>
</evidence>
<dbReference type="AlphaFoldDB" id="A0A7W6KGI6"/>
<organism evidence="3 4">
    <name type="scientific">Martelella radicis</name>
    <dbReference type="NCBI Taxonomy" id="1397476"/>
    <lineage>
        <taxon>Bacteria</taxon>
        <taxon>Pseudomonadati</taxon>
        <taxon>Pseudomonadota</taxon>
        <taxon>Alphaproteobacteria</taxon>
        <taxon>Hyphomicrobiales</taxon>
        <taxon>Aurantimonadaceae</taxon>
        <taxon>Martelella</taxon>
    </lineage>
</organism>
<feature type="domain" description="DUF1468" evidence="2">
    <location>
        <begin position="26"/>
        <end position="166"/>
    </location>
</feature>
<dbReference type="RefSeq" id="WP_183482237.1">
    <property type="nucleotide sequence ID" value="NZ_JACIDZ010000001.1"/>
</dbReference>
<keyword evidence="1" id="KW-0472">Membrane</keyword>
<evidence type="ECO:0000313" key="3">
    <source>
        <dbReference type="EMBL" id="MBB4120645.1"/>
    </source>
</evidence>
<sequence length="177" mass="19168">MSTNETSHTPSADMPTRSQDLAAVVVAIGAFALGLWIVLDIAAMEDNPIASLSGGIDAKQYPKWLGAALMVLAATVIVKPAVRLFTLHGRPDDALPWKHIFSVIAALFLYVLTFRQLGYIVSTTLFGATLMAAVGMRRPVAMIAFPLALTLALYWIVRLIFDIHLPFGRLWSGLFGG</sequence>
<dbReference type="Pfam" id="PF07331">
    <property type="entry name" value="TctB"/>
    <property type="match status" value="1"/>
</dbReference>
<evidence type="ECO:0000313" key="4">
    <source>
        <dbReference type="Proteomes" id="UP000530571"/>
    </source>
</evidence>
<feature type="transmembrane region" description="Helical" evidence="1">
    <location>
        <begin position="94"/>
        <end position="111"/>
    </location>
</feature>
<name>A0A7W6KGI6_9HYPH</name>
<dbReference type="EMBL" id="JACIDZ010000001">
    <property type="protein sequence ID" value="MBB4120645.1"/>
    <property type="molecule type" value="Genomic_DNA"/>
</dbReference>